<sequence>MAIEERSRVITAQAAADFVVAFSHQHGDPVSNLKLQKLLYYAQAWHLAIHDEPLFRDPIQAWVHGPVVPSVYQHYKDWAWKPIEDTPAIPALDQRTNEHLEEVMGTYGTMTAYGLELLTHEEAPWRNARAGIPADEPSNAVISHEDMKAFYRSRMNG</sequence>
<accession>A0A7S7NNR8</accession>
<dbReference type="AlphaFoldDB" id="A0A7S7NNR8"/>
<proteinExistence type="predicted"/>
<keyword evidence="3" id="KW-1185">Reference proteome</keyword>
<dbReference type="EMBL" id="CP063849">
    <property type="protein sequence ID" value="QOY87001.1"/>
    <property type="molecule type" value="Genomic_DNA"/>
</dbReference>
<dbReference type="KEGG" id="pfer:IRI77_30175"/>
<evidence type="ECO:0000259" key="1">
    <source>
        <dbReference type="Pfam" id="PF13274"/>
    </source>
</evidence>
<dbReference type="InterPro" id="IPR025272">
    <property type="entry name" value="SocA_Panacea"/>
</dbReference>
<feature type="domain" description="Antitoxin SocA-like Panacea" evidence="1">
    <location>
        <begin position="35"/>
        <end position="125"/>
    </location>
</feature>
<organism evidence="2 3">
    <name type="scientific">Paludibaculum fermentans</name>
    <dbReference type="NCBI Taxonomy" id="1473598"/>
    <lineage>
        <taxon>Bacteria</taxon>
        <taxon>Pseudomonadati</taxon>
        <taxon>Acidobacteriota</taxon>
        <taxon>Terriglobia</taxon>
        <taxon>Bryobacterales</taxon>
        <taxon>Bryobacteraceae</taxon>
        <taxon>Paludibaculum</taxon>
    </lineage>
</organism>
<name>A0A7S7NNR8_PALFE</name>
<reference evidence="2 3" key="1">
    <citation type="submission" date="2020-10" db="EMBL/GenBank/DDBJ databases">
        <title>Complete genome sequence of Paludibaculum fermentans P105T, a facultatively anaerobic acidobacterium capable of dissimilatory Fe(III) reduction.</title>
        <authorList>
            <person name="Dedysh S.N."/>
            <person name="Beletsky A.V."/>
            <person name="Kulichevskaya I.S."/>
            <person name="Mardanov A.V."/>
            <person name="Ravin N.V."/>
        </authorList>
    </citation>
    <scope>NUCLEOTIDE SEQUENCE [LARGE SCALE GENOMIC DNA]</scope>
    <source>
        <strain evidence="2 3">P105</strain>
    </source>
</reference>
<gene>
    <name evidence="2" type="ORF">IRI77_30175</name>
</gene>
<protein>
    <submittedName>
        <fullName evidence="2">SocA family protein</fullName>
    </submittedName>
</protein>
<dbReference type="Proteomes" id="UP000593892">
    <property type="component" value="Chromosome"/>
</dbReference>
<dbReference type="Pfam" id="PF13274">
    <property type="entry name" value="SocA_Panacea"/>
    <property type="match status" value="1"/>
</dbReference>
<evidence type="ECO:0000313" key="3">
    <source>
        <dbReference type="Proteomes" id="UP000593892"/>
    </source>
</evidence>
<evidence type="ECO:0000313" key="2">
    <source>
        <dbReference type="EMBL" id="QOY87001.1"/>
    </source>
</evidence>
<dbReference type="RefSeq" id="WP_194448670.1">
    <property type="nucleotide sequence ID" value="NZ_CP063849.1"/>
</dbReference>